<dbReference type="STRING" id="133412.A0A1R1YCR3"/>
<comment type="similarity">
    <text evidence="1">Belongs to the MDM20/NAA25 family.</text>
</comment>
<keyword evidence="3" id="KW-1185">Reference proteome</keyword>
<dbReference type="GO" id="GO:0031416">
    <property type="term" value="C:NatB complex"/>
    <property type="evidence" value="ECO:0007669"/>
    <property type="project" value="TreeGrafter"/>
</dbReference>
<sequence>MDLFNDLSSDPSKKRNALLAKLEFSHVINKKASESQVQLLWDYFDNFKSKPVCFSDMSVYVSSFLSKGKAYKIWSESLSSKLKESSASKLLDERAVNEFANLLKLKYLTDEVAALHGHSTKHDDSPKNSIDLLKFFIELGAYLEASSIYSSLSIKNIQTDSLSYLILGQGGSLGMYQSDNELCYSSLQIYDSNTVDTPHMITLSYQNNAYDKTIEFVDFHYKLKNSFQGLCTLSLATLSEIISHEDPKEIIDMLKFSNLPDAVPMIDKPGYYSDNRDFSLLPCPSLSRVLSLNTEPKEDQQKSFIKMQTPKFASIEQSTRSLPIMSFDSISLNLKISHALYYVSLNNIKELTRNSEEIRSLLKKINGSQALFEGNVEKSPSVSLMDSISKKDSLLFEQGFSGLDLIKAKIVLDLSSFAIRISELSNETNDDTINATAAKTTSQYSIFSTLKNLTNFLINVRNSEIFEGVDYLPQFIRKASLFTECYTFVWIFYKSLSETINNSKEANKDILSKNVQSLHEAIKSHSENILSLFEQITANLKKNGEQKILEGWFNLSTEIGITVASTINHGEYLKSANKVRSSLKDSWIASIKSMKNEIIRRPL</sequence>
<keyword evidence="2" id="KW-0808">Transferase</keyword>
<gene>
    <name evidence="2" type="ORF">AYI70_g1411</name>
</gene>
<dbReference type="OrthoDB" id="5565000at2759"/>
<dbReference type="EMBL" id="LSSN01000296">
    <property type="protein sequence ID" value="OMJ24689.1"/>
    <property type="molecule type" value="Genomic_DNA"/>
</dbReference>
<dbReference type="Pfam" id="PF09797">
    <property type="entry name" value="NatB_MDM20"/>
    <property type="match status" value="2"/>
</dbReference>
<organism evidence="2 3">
    <name type="scientific">Smittium culicis</name>
    <dbReference type="NCBI Taxonomy" id="133412"/>
    <lineage>
        <taxon>Eukaryota</taxon>
        <taxon>Fungi</taxon>
        <taxon>Fungi incertae sedis</taxon>
        <taxon>Zoopagomycota</taxon>
        <taxon>Kickxellomycotina</taxon>
        <taxon>Harpellomycetes</taxon>
        <taxon>Harpellales</taxon>
        <taxon>Legeriomycetaceae</taxon>
        <taxon>Smittium</taxon>
    </lineage>
</organism>
<evidence type="ECO:0000256" key="1">
    <source>
        <dbReference type="ARBA" id="ARBA00006298"/>
    </source>
</evidence>
<comment type="caution">
    <text evidence="2">The sequence shown here is derived from an EMBL/GenBank/DDBJ whole genome shotgun (WGS) entry which is preliminary data.</text>
</comment>
<dbReference type="PANTHER" id="PTHR22767">
    <property type="entry name" value="N-TERMINAL ACETYLTRANSFERASE-RELATED"/>
    <property type="match status" value="1"/>
</dbReference>
<evidence type="ECO:0000313" key="2">
    <source>
        <dbReference type="EMBL" id="OMJ24689.1"/>
    </source>
</evidence>
<dbReference type="PANTHER" id="PTHR22767:SF3">
    <property type="entry name" value="N-ALPHA-ACETYLTRANSFERASE 25, NATB AUXILIARY SUBUNIT"/>
    <property type="match status" value="1"/>
</dbReference>
<dbReference type="AlphaFoldDB" id="A0A1R1YCR3"/>
<protein>
    <submittedName>
        <fullName evidence="2">N-alpha-acetyltransferase 25, NatB auxiliary subunit</fullName>
    </submittedName>
</protein>
<dbReference type="GO" id="GO:0016740">
    <property type="term" value="F:transferase activity"/>
    <property type="evidence" value="ECO:0007669"/>
    <property type="project" value="UniProtKB-KW"/>
</dbReference>
<dbReference type="Proteomes" id="UP000187283">
    <property type="component" value="Unassembled WGS sequence"/>
</dbReference>
<name>A0A1R1YCR3_9FUNG</name>
<proteinExistence type="inferred from homology"/>
<dbReference type="InterPro" id="IPR019183">
    <property type="entry name" value="NAA25_NatB_aux_su"/>
</dbReference>
<reference evidence="2 3" key="1">
    <citation type="submission" date="2017-01" db="EMBL/GenBank/DDBJ databases">
        <authorList>
            <person name="Mah S.A."/>
            <person name="Swanson W.J."/>
            <person name="Moy G.W."/>
            <person name="Vacquier V.D."/>
        </authorList>
    </citation>
    <scope>NUCLEOTIDE SEQUENCE [LARGE SCALE GENOMIC DNA]</scope>
    <source>
        <strain evidence="2 3">GSMNP</strain>
    </source>
</reference>
<accession>A0A1R1YCR3</accession>
<evidence type="ECO:0000313" key="3">
    <source>
        <dbReference type="Proteomes" id="UP000187283"/>
    </source>
</evidence>